<dbReference type="Proteomes" id="UP001283361">
    <property type="component" value="Unassembled WGS sequence"/>
</dbReference>
<proteinExistence type="predicted"/>
<organism evidence="1 2">
    <name type="scientific">Elysia crispata</name>
    <name type="common">lettuce slug</name>
    <dbReference type="NCBI Taxonomy" id="231223"/>
    <lineage>
        <taxon>Eukaryota</taxon>
        <taxon>Metazoa</taxon>
        <taxon>Spiralia</taxon>
        <taxon>Lophotrochozoa</taxon>
        <taxon>Mollusca</taxon>
        <taxon>Gastropoda</taxon>
        <taxon>Heterobranchia</taxon>
        <taxon>Euthyneura</taxon>
        <taxon>Panpulmonata</taxon>
        <taxon>Sacoglossa</taxon>
        <taxon>Placobranchoidea</taxon>
        <taxon>Plakobranchidae</taxon>
        <taxon>Elysia</taxon>
    </lineage>
</organism>
<gene>
    <name evidence="1" type="ORF">RRG08_065988</name>
</gene>
<name>A0AAE1A6T6_9GAST</name>
<evidence type="ECO:0000313" key="1">
    <source>
        <dbReference type="EMBL" id="KAK3781257.1"/>
    </source>
</evidence>
<protein>
    <submittedName>
        <fullName evidence="1">Uncharacterized protein</fullName>
    </submittedName>
</protein>
<comment type="caution">
    <text evidence="1">The sequence shown here is derived from an EMBL/GenBank/DDBJ whole genome shotgun (WGS) entry which is preliminary data.</text>
</comment>
<evidence type="ECO:0000313" key="2">
    <source>
        <dbReference type="Proteomes" id="UP001283361"/>
    </source>
</evidence>
<dbReference type="AlphaFoldDB" id="A0AAE1A6T6"/>
<accession>A0AAE1A6T6</accession>
<keyword evidence="2" id="KW-1185">Reference proteome</keyword>
<reference evidence="1" key="1">
    <citation type="journal article" date="2023" name="G3 (Bethesda)">
        <title>A reference genome for the long-term kleptoplast-retaining sea slug Elysia crispata morphotype clarki.</title>
        <authorList>
            <person name="Eastman K.E."/>
            <person name="Pendleton A.L."/>
            <person name="Shaikh M.A."/>
            <person name="Suttiyut T."/>
            <person name="Ogas R."/>
            <person name="Tomko P."/>
            <person name="Gavelis G."/>
            <person name="Widhalm J.R."/>
            <person name="Wisecaver J.H."/>
        </authorList>
    </citation>
    <scope>NUCLEOTIDE SEQUENCE</scope>
    <source>
        <strain evidence="1">ECLA1</strain>
    </source>
</reference>
<dbReference type="EMBL" id="JAWDGP010002642">
    <property type="protein sequence ID" value="KAK3781257.1"/>
    <property type="molecule type" value="Genomic_DNA"/>
</dbReference>
<sequence length="217" mass="25406">MSSRNSFARDKRIDSSTCVDRRYCSKQTANPLPRTRRWAHPSFLLSPNSSRRSSCNPVFTSLGLYSDQRANLSPHPPPLPLPLHYISDTSTVTQKNRHVAILNPHYLDSSWTAMPWSDRQHLLSPMLHPRHERLTNTPPPSHPHRPFRYHMNFKKKMKIRGQNRTAETSEKQPRWCSSRQGERFEYQGKDLTSLASGRRTAMSNEYNRHFGLDDWLW</sequence>